<evidence type="ECO:0000256" key="3">
    <source>
        <dbReference type="SAM" id="SignalP"/>
    </source>
</evidence>
<accession>A0A212K755</accession>
<organism evidence="4">
    <name type="scientific">uncultured Dysgonomonas sp</name>
    <dbReference type="NCBI Taxonomy" id="206096"/>
    <lineage>
        <taxon>Bacteria</taxon>
        <taxon>Pseudomonadati</taxon>
        <taxon>Bacteroidota</taxon>
        <taxon>Bacteroidia</taxon>
        <taxon>Bacteroidales</taxon>
        <taxon>Dysgonomonadaceae</taxon>
        <taxon>Dysgonomonas</taxon>
        <taxon>environmental samples</taxon>
    </lineage>
</organism>
<dbReference type="EMBL" id="FLUM01000003">
    <property type="protein sequence ID" value="SBW07447.1"/>
    <property type="molecule type" value="Genomic_DNA"/>
</dbReference>
<reference evidence="4" key="1">
    <citation type="submission" date="2016-04" db="EMBL/GenBank/DDBJ databases">
        <authorList>
            <person name="Evans L.H."/>
            <person name="Alamgir A."/>
            <person name="Owens N."/>
            <person name="Weber N.D."/>
            <person name="Virtaneva K."/>
            <person name="Barbian K."/>
            <person name="Babar A."/>
            <person name="Rosenke K."/>
        </authorList>
    </citation>
    <scope>NUCLEOTIDE SEQUENCE</scope>
    <source>
        <strain evidence="4">86-1</strain>
    </source>
</reference>
<dbReference type="PANTHER" id="PTHR36845:SF1">
    <property type="entry name" value="HYDROLASE, PUTATIVE (AFU_ORTHOLOGUE AFUA_7G05090)-RELATED"/>
    <property type="match status" value="1"/>
</dbReference>
<dbReference type="InterPro" id="IPR052369">
    <property type="entry name" value="UG_Glycosaminoglycan_Hydrolase"/>
</dbReference>
<keyword evidence="3" id="KW-0732">Signal</keyword>
<evidence type="ECO:0000256" key="1">
    <source>
        <dbReference type="ARBA" id="ARBA00022801"/>
    </source>
</evidence>
<dbReference type="InterPro" id="IPR008928">
    <property type="entry name" value="6-hairpin_glycosidase_sf"/>
</dbReference>
<keyword evidence="1" id="KW-0378">Hydrolase</keyword>
<feature type="chain" id="PRO_5012600650" description="Glucuronyl hydrolase" evidence="3">
    <location>
        <begin position="23"/>
        <end position="398"/>
    </location>
</feature>
<dbReference type="PROSITE" id="PS51257">
    <property type="entry name" value="PROKAR_LIPOPROTEIN"/>
    <property type="match status" value="1"/>
</dbReference>
<dbReference type="AlphaFoldDB" id="A0A212K755"/>
<dbReference type="SUPFAM" id="SSF48208">
    <property type="entry name" value="Six-hairpin glycosidases"/>
    <property type="match status" value="1"/>
</dbReference>
<evidence type="ECO:0000313" key="4">
    <source>
        <dbReference type="EMBL" id="SBW07447.1"/>
    </source>
</evidence>
<protein>
    <recommendedName>
        <fullName evidence="5">Glucuronyl hydrolase</fullName>
    </recommendedName>
</protein>
<proteinExistence type="inferred from homology"/>
<sequence length="398" mass="45682">MKKIISSISILCSLLVVLLSCADSKTEMQKTIEKGLDRATIASLEMAKSLEGNKLLPKTFENGQLVTSDSKWWCSGFFPGVLWYLYENNPTDELKKYAIDYTNRVEDQKYTTDNHDIGFMIYCSFGNGLRILGTDSYNDVIVQASQSLSTRYKDHIGVIRSWDWNTDVWQYPVIIDNMMNLEMLMWASRYTGDSIYADIAKSHADKTMKEHFREDYSCFHVVDYDTITGDSRLKQTWQGYSDTSSWARGQAWALYGYSMMYRETGDDKYLNQAERIADFIIHHPNMPKDGIPYWDFNAPNIPDEKRDASAAAVMASAFIELSQQTKDNKLSELYLNTAGKQLITLTSDEYLAEPGTNGNFILKHSVGAIPRDQEIDVPLTYADYYYVEALMRYKKLEL</sequence>
<gene>
    <name evidence="4" type="ORF">KL86DYS1_31669</name>
</gene>
<comment type="similarity">
    <text evidence="2">Belongs to the glycosyl hydrolase 88 family.</text>
</comment>
<dbReference type="RefSeq" id="WP_296944731.1">
    <property type="nucleotide sequence ID" value="NZ_LT599032.1"/>
</dbReference>
<dbReference type="GO" id="GO:0052757">
    <property type="term" value="F:chondroitin hydrolase activity"/>
    <property type="evidence" value="ECO:0007669"/>
    <property type="project" value="TreeGrafter"/>
</dbReference>
<dbReference type="InterPro" id="IPR012341">
    <property type="entry name" value="6hp_glycosidase-like_sf"/>
</dbReference>
<feature type="signal peptide" evidence="3">
    <location>
        <begin position="1"/>
        <end position="22"/>
    </location>
</feature>
<dbReference type="Gene3D" id="1.50.10.10">
    <property type="match status" value="1"/>
</dbReference>
<dbReference type="GO" id="GO:0000272">
    <property type="term" value="P:polysaccharide catabolic process"/>
    <property type="evidence" value="ECO:0007669"/>
    <property type="project" value="TreeGrafter"/>
</dbReference>
<evidence type="ECO:0008006" key="5">
    <source>
        <dbReference type="Google" id="ProtNLM"/>
    </source>
</evidence>
<dbReference type="PANTHER" id="PTHR36845">
    <property type="entry name" value="HYDROLASE, PUTATIVE (AFU_ORTHOLOGUE AFUA_7G05090)-RELATED"/>
    <property type="match status" value="1"/>
</dbReference>
<name>A0A212K755_9BACT</name>
<evidence type="ECO:0000256" key="2">
    <source>
        <dbReference type="ARBA" id="ARBA00038358"/>
    </source>
</evidence>